<accession>A0AAV6MEH4</accession>
<evidence type="ECO:0000256" key="1">
    <source>
        <dbReference type="ARBA" id="ARBA00004613"/>
    </source>
</evidence>
<dbReference type="CDD" id="cd09218">
    <property type="entry name" value="TLP-PA"/>
    <property type="match status" value="1"/>
</dbReference>
<evidence type="ECO:0000313" key="6">
    <source>
        <dbReference type="Proteomes" id="UP000685013"/>
    </source>
</evidence>
<proteinExistence type="inferred from homology"/>
<comment type="subcellular location">
    <subcellularLocation>
        <location evidence="1">Secreted</location>
    </subcellularLocation>
</comment>
<dbReference type="Proteomes" id="UP000685013">
    <property type="component" value="Chromosome 14"/>
</dbReference>
<dbReference type="Pfam" id="PF00314">
    <property type="entry name" value="Thaumatin"/>
    <property type="match status" value="1"/>
</dbReference>
<organism evidence="5 6">
    <name type="scientific">Cucurbita argyrosperma subsp. sororia</name>
    <dbReference type="NCBI Taxonomy" id="37648"/>
    <lineage>
        <taxon>Eukaryota</taxon>
        <taxon>Viridiplantae</taxon>
        <taxon>Streptophyta</taxon>
        <taxon>Embryophyta</taxon>
        <taxon>Tracheophyta</taxon>
        <taxon>Spermatophyta</taxon>
        <taxon>Magnoliopsida</taxon>
        <taxon>eudicotyledons</taxon>
        <taxon>Gunneridae</taxon>
        <taxon>Pentapetalae</taxon>
        <taxon>rosids</taxon>
        <taxon>fabids</taxon>
        <taxon>Cucurbitales</taxon>
        <taxon>Cucurbitaceae</taxon>
        <taxon>Cucurbiteae</taxon>
        <taxon>Cucurbita</taxon>
    </lineage>
</organism>
<evidence type="ECO:0000256" key="4">
    <source>
        <dbReference type="ARBA" id="ARBA00023157"/>
    </source>
</evidence>
<evidence type="ECO:0000313" key="5">
    <source>
        <dbReference type="EMBL" id="KAG6580635.1"/>
    </source>
</evidence>
<name>A0AAV6MEH4_9ROSI</name>
<keyword evidence="3" id="KW-0964">Secreted</keyword>
<dbReference type="GO" id="GO:0005576">
    <property type="term" value="C:extracellular region"/>
    <property type="evidence" value="ECO:0007669"/>
    <property type="project" value="UniProtKB-SubCell"/>
</dbReference>
<sequence length="262" mass="28217">MVDLSFHSYYSSVYKLKVSEMGSQAVLVASFLFFVLRFGAEAATITVRNNCPRTIWPATLTSGPGQPQLSTTGFELAPGASRSFNVPAPWTGRVWARTRCSNNGGRFTCLTGDCGRGLSCNGAGGVPPATLAEFTVAPNGGQDFYDVSLVDGFNIPTTVVAQGGTGPCRSSNCRNDVNRVCPGELQVRSGNEVIGCKSACFAFNQPQYCCTGAFNDPNKCRPTNYSMIFENQCPDAYSYAYDDKNSTFTCNNRPNYVITFCG</sequence>
<dbReference type="InterPro" id="IPR001938">
    <property type="entry name" value="Thaumatin"/>
</dbReference>
<evidence type="ECO:0000256" key="3">
    <source>
        <dbReference type="ARBA" id="ARBA00022525"/>
    </source>
</evidence>
<dbReference type="AlphaFoldDB" id="A0AAV6MEH4"/>
<evidence type="ECO:0000256" key="2">
    <source>
        <dbReference type="ARBA" id="ARBA00010607"/>
    </source>
</evidence>
<comment type="caution">
    <text evidence="5">The sequence shown here is derived from an EMBL/GenBank/DDBJ whole genome shotgun (WGS) entry which is preliminary data.</text>
</comment>
<dbReference type="InterPro" id="IPR017949">
    <property type="entry name" value="Thaumatin_CS"/>
</dbReference>
<dbReference type="PROSITE" id="PS51367">
    <property type="entry name" value="THAUMATIN_2"/>
    <property type="match status" value="1"/>
</dbReference>
<protein>
    <submittedName>
        <fullName evidence="5">Thaumatin-like protein 1a</fullName>
    </submittedName>
</protein>
<reference evidence="5 6" key="1">
    <citation type="journal article" date="2021" name="Hortic Res">
        <title>The domestication of Cucurbita argyrosperma as revealed by the genome of its wild relative.</title>
        <authorList>
            <person name="Barrera-Redondo J."/>
            <person name="Sanchez-de la Vega G."/>
            <person name="Aguirre-Liguori J.A."/>
            <person name="Castellanos-Morales G."/>
            <person name="Gutierrez-Guerrero Y.T."/>
            <person name="Aguirre-Dugua X."/>
            <person name="Aguirre-Planter E."/>
            <person name="Tenaillon M.I."/>
            <person name="Lira-Saade R."/>
            <person name="Eguiarte L.E."/>
        </authorList>
    </citation>
    <scope>NUCLEOTIDE SEQUENCE [LARGE SCALE GENOMIC DNA]</scope>
    <source>
        <strain evidence="5">JBR-2021</strain>
    </source>
</reference>
<dbReference type="FunFam" id="2.60.110.10:FF:000002">
    <property type="entry name" value="Thaumatin-like protein 1a"/>
    <property type="match status" value="1"/>
</dbReference>
<dbReference type="PROSITE" id="PS00316">
    <property type="entry name" value="THAUMATIN_1"/>
    <property type="match status" value="1"/>
</dbReference>
<dbReference type="PANTHER" id="PTHR31048">
    <property type="entry name" value="OS03G0233200 PROTEIN"/>
    <property type="match status" value="1"/>
</dbReference>
<dbReference type="EMBL" id="JAGKQH010000014">
    <property type="protein sequence ID" value="KAG6580635.1"/>
    <property type="molecule type" value="Genomic_DNA"/>
</dbReference>
<keyword evidence="4" id="KW-1015">Disulfide bond</keyword>
<gene>
    <name evidence="5" type="primary">TL1</name>
    <name evidence="5" type="ORF">SDJN03_20637</name>
</gene>
<dbReference type="SMART" id="SM00205">
    <property type="entry name" value="THN"/>
    <property type="match status" value="1"/>
</dbReference>
<keyword evidence="6" id="KW-1185">Reference proteome</keyword>
<dbReference type="PIRSF" id="PIRSF002703">
    <property type="entry name" value="Thaumatin"/>
    <property type="match status" value="1"/>
</dbReference>
<feature type="non-terminal residue" evidence="5">
    <location>
        <position position="1"/>
    </location>
</feature>
<comment type="similarity">
    <text evidence="2">Belongs to the thaumatin family.</text>
</comment>